<sequence>MAETTAPPSVQSQKVYDLPDVELTPSILDEIRLSQQRDLNRKLDEKIQEHPNRMPPSVYFIVANEFGERFCYNGLKPLVFIFLMNVAGLDQTTAKSQFHVWVSLTNLFPILGAAFLDSYFGKYKTILIMSVIYLIGTYSLSVLSIEGMLYASGKIPEWPIKISLYLVGIGAGGVKPCVGTHGGDQFPPSHYHLLNKFFQIFFWAINIASLLGGLLTLLIKDSFKCFGSPCYFASFGLCAVIFSLTLLVFIMGSRYYRIIPPPGEFLPWKALSSAWKARMLWRNASEEKRVYHGQWLHFADEFVGPHFTEEIRLLGKVLVMFSPFILFFYLFDQFTTEWQAQVRKLNSNFFADRMFPAELISYINTILIIIFIPVLNYLIYPFIQKRGWHFRLLDRMAVGYFFVLLSFVAYNILDLFITDNILNFRLSMISLLERTN</sequence>
<accession>A0ACC2RZW3</accession>
<evidence type="ECO:0000313" key="1">
    <source>
        <dbReference type="EMBL" id="KAJ9055574.1"/>
    </source>
</evidence>
<dbReference type="Proteomes" id="UP001165960">
    <property type="component" value="Unassembled WGS sequence"/>
</dbReference>
<comment type="caution">
    <text evidence="1">The sequence shown here is derived from an EMBL/GenBank/DDBJ whole genome shotgun (WGS) entry which is preliminary data.</text>
</comment>
<dbReference type="EMBL" id="QTSX02006395">
    <property type="protein sequence ID" value="KAJ9055574.1"/>
    <property type="molecule type" value="Genomic_DNA"/>
</dbReference>
<name>A0ACC2RZW3_9FUNG</name>
<reference evidence="1" key="1">
    <citation type="submission" date="2022-04" db="EMBL/GenBank/DDBJ databases">
        <title>Genome of the entomopathogenic fungus Entomophthora muscae.</title>
        <authorList>
            <person name="Elya C."/>
            <person name="Lovett B.R."/>
            <person name="Lee E."/>
            <person name="Macias A.M."/>
            <person name="Hajek A.E."/>
            <person name="De Bivort B.L."/>
            <person name="Kasson M.T."/>
            <person name="De Fine Licht H.H."/>
            <person name="Stajich J.E."/>
        </authorList>
    </citation>
    <scope>NUCLEOTIDE SEQUENCE</scope>
    <source>
        <strain evidence="1">Berkeley</strain>
    </source>
</reference>
<keyword evidence="2" id="KW-1185">Reference proteome</keyword>
<gene>
    <name evidence="1" type="ORF">DSO57_1002452</name>
</gene>
<evidence type="ECO:0000313" key="2">
    <source>
        <dbReference type="Proteomes" id="UP001165960"/>
    </source>
</evidence>
<proteinExistence type="predicted"/>
<organism evidence="1 2">
    <name type="scientific">Entomophthora muscae</name>
    <dbReference type="NCBI Taxonomy" id="34485"/>
    <lineage>
        <taxon>Eukaryota</taxon>
        <taxon>Fungi</taxon>
        <taxon>Fungi incertae sedis</taxon>
        <taxon>Zoopagomycota</taxon>
        <taxon>Entomophthoromycotina</taxon>
        <taxon>Entomophthoromycetes</taxon>
        <taxon>Entomophthorales</taxon>
        <taxon>Entomophthoraceae</taxon>
        <taxon>Entomophthora</taxon>
    </lineage>
</organism>
<protein>
    <submittedName>
        <fullName evidence="1">Uncharacterized protein</fullName>
    </submittedName>
</protein>